<dbReference type="RefSeq" id="WP_419580218.1">
    <property type="nucleotide sequence ID" value="NZ_CP036432.1"/>
</dbReference>
<evidence type="ECO:0000259" key="2">
    <source>
        <dbReference type="Pfam" id="PF07596"/>
    </source>
</evidence>
<dbReference type="Gene3D" id="3.30.700.10">
    <property type="entry name" value="Glycoprotein, Type 4 Pilin"/>
    <property type="match status" value="1"/>
</dbReference>
<dbReference type="PROSITE" id="PS00409">
    <property type="entry name" value="PROKAR_NTER_METHYL"/>
    <property type="match status" value="1"/>
</dbReference>
<organism evidence="3 4">
    <name type="scientific">Stieleria magnilauensis</name>
    <dbReference type="NCBI Taxonomy" id="2527963"/>
    <lineage>
        <taxon>Bacteria</taxon>
        <taxon>Pseudomonadati</taxon>
        <taxon>Planctomycetota</taxon>
        <taxon>Planctomycetia</taxon>
        <taxon>Pirellulales</taxon>
        <taxon>Pirellulaceae</taxon>
        <taxon>Stieleria</taxon>
    </lineage>
</organism>
<evidence type="ECO:0000313" key="3">
    <source>
        <dbReference type="EMBL" id="QDV85349.1"/>
    </source>
</evidence>
<name>A0ABX5XTK7_9BACT</name>
<dbReference type="PANTHER" id="PTHR30093">
    <property type="entry name" value="GENERAL SECRETION PATHWAY PROTEIN G"/>
    <property type="match status" value="1"/>
</dbReference>
<dbReference type="Pfam" id="PF07963">
    <property type="entry name" value="N_methyl"/>
    <property type="match status" value="1"/>
</dbReference>
<feature type="domain" description="DUF1559" evidence="2">
    <location>
        <begin position="44"/>
        <end position="332"/>
    </location>
</feature>
<dbReference type="EMBL" id="CP036432">
    <property type="protein sequence ID" value="QDV85349.1"/>
    <property type="molecule type" value="Genomic_DNA"/>
</dbReference>
<gene>
    <name evidence="3" type="ORF">TBK1r_43280</name>
</gene>
<protein>
    <recommendedName>
        <fullName evidence="2">DUF1559 domain-containing protein</fullName>
    </recommendedName>
</protein>
<dbReference type="SUPFAM" id="SSF54523">
    <property type="entry name" value="Pili subunits"/>
    <property type="match status" value="1"/>
</dbReference>
<dbReference type="NCBIfam" id="TIGR02532">
    <property type="entry name" value="IV_pilin_GFxxxE"/>
    <property type="match status" value="1"/>
</dbReference>
<dbReference type="InterPro" id="IPR011453">
    <property type="entry name" value="DUF1559"/>
</dbReference>
<dbReference type="NCBIfam" id="TIGR04294">
    <property type="entry name" value="pre_pil_HX9DG"/>
    <property type="match status" value="1"/>
</dbReference>
<reference evidence="3 4" key="1">
    <citation type="submission" date="2019-02" db="EMBL/GenBank/DDBJ databases">
        <title>Deep-cultivation of Planctomycetes and their phenomic and genomic characterization uncovers novel biology.</title>
        <authorList>
            <person name="Wiegand S."/>
            <person name="Jogler M."/>
            <person name="Boedeker C."/>
            <person name="Pinto D."/>
            <person name="Vollmers J."/>
            <person name="Rivas-Marin E."/>
            <person name="Kohn T."/>
            <person name="Peeters S.H."/>
            <person name="Heuer A."/>
            <person name="Rast P."/>
            <person name="Oberbeckmann S."/>
            <person name="Bunk B."/>
            <person name="Jeske O."/>
            <person name="Meyerdierks A."/>
            <person name="Storesund J.E."/>
            <person name="Kallscheuer N."/>
            <person name="Luecker S."/>
            <person name="Lage O.M."/>
            <person name="Pohl T."/>
            <person name="Merkel B.J."/>
            <person name="Hornburger P."/>
            <person name="Mueller R.-W."/>
            <person name="Bruemmer F."/>
            <person name="Labrenz M."/>
            <person name="Spormann A.M."/>
            <person name="Op den Camp H."/>
            <person name="Overmann J."/>
            <person name="Amann R."/>
            <person name="Jetten M.S.M."/>
            <person name="Mascher T."/>
            <person name="Medema M.H."/>
            <person name="Devos D.P."/>
            <person name="Kaster A.-K."/>
            <person name="Ovreas L."/>
            <person name="Rohde M."/>
            <person name="Galperin M.Y."/>
            <person name="Jogler C."/>
        </authorList>
    </citation>
    <scope>NUCLEOTIDE SEQUENCE [LARGE SCALE GENOMIC DNA]</scope>
    <source>
        <strain evidence="3 4">TBK1r</strain>
    </source>
</reference>
<dbReference type="InterPro" id="IPR027558">
    <property type="entry name" value="Pre_pil_HX9DG_C"/>
</dbReference>
<sequence length="351" mass="38090">MNDSRRRETAFRRCTHQGGFTLVELLVVIAIIGILVGLLLPSVQAAREAARRMQCQNKLKQLGLAMHNHESAKKHFPAGVIRKRWDQQPTWSEGHWGWGAVANLLPYLEQTGLYGNLRLDMPLLGAPPTFPILDEHVDLVDKSIPALLCPSDLETVLDDRYAPENYVACLGSGLVSPKTAAGSDKEADGVFYANSFTKTRDITDGLSNTLAISESIIGPGGAGPDGFVTSTRPVHTEDYWSALMPWVSPTLSDSACAGATSFGVTRGNAWAPSSHLSGFFNAYLPPNSDVPDCMVHFSFSPGWIAARSRHTGGVNVLLCDGSVRMVTESIDLDLWRSLSTRGGHEVIADFE</sequence>
<dbReference type="InterPro" id="IPR012902">
    <property type="entry name" value="N_methyl_site"/>
</dbReference>
<keyword evidence="1" id="KW-1133">Transmembrane helix</keyword>
<feature type="transmembrane region" description="Helical" evidence="1">
    <location>
        <begin position="20"/>
        <end position="40"/>
    </location>
</feature>
<proteinExistence type="predicted"/>
<keyword evidence="4" id="KW-1185">Reference proteome</keyword>
<dbReference type="Proteomes" id="UP000318081">
    <property type="component" value="Chromosome"/>
</dbReference>
<keyword evidence="1" id="KW-0472">Membrane</keyword>
<accession>A0ABX5XTK7</accession>
<evidence type="ECO:0000256" key="1">
    <source>
        <dbReference type="SAM" id="Phobius"/>
    </source>
</evidence>
<dbReference type="InterPro" id="IPR045584">
    <property type="entry name" value="Pilin-like"/>
</dbReference>
<dbReference type="PANTHER" id="PTHR30093:SF2">
    <property type="entry name" value="TYPE II SECRETION SYSTEM PROTEIN H"/>
    <property type="match status" value="1"/>
</dbReference>
<evidence type="ECO:0000313" key="4">
    <source>
        <dbReference type="Proteomes" id="UP000318081"/>
    </source>
</evidence>
<dbReference type="Pfam" id="PF07596">
    <property type="entry name" value="SBP_bac_10"/>
    <property type="match status" value="1"/>
</dbReference>
<keyword evidence="1" id="KW-0812">Transmembrane</keyword>